<name>A0AB34L0Q0_9PEZI</name>
<comment type="caution">
    <text evidence="2">The sequence shown here is derived from an EMBL/GenBank/DDBJ whole genome shotgun (WGS) entry which is preliminary data.</text>
</comment>
<accession>A0AB34L0Q0</accession>
<keyword evidence="3" id="KW-1185">Reference proteome</keyword>
<evidence type="ECO:0000313" key="3">
    <source>
        <dbReference type="Proteomes" id="UP000803884"/>
    </source>
</evidence>
<sequence length="514" mass="57572">MTRSRRRSIDRDSPAERMMTSREYEALPASIRKKYFSSQERERITHQSKPSIDKRSKRKATPEPCHISTLPDNWKPNSDRKQNKSMTSSFVRSRRRHSRPNIEQATVSEEQAAWFLSLPDKVKRQHFSKEEQILLTYRCETTLDKNGVTVQQESAQDYCRRQLTRQSEDGQKRKHRRRSSAPATIASACVDDQTLSDLANAEAQQAVEDGEEGDKMAILNLYSRRHSVATTRENVPEPPVIPPAQIRSFRRSFALRPLPIPAPVLAPCPSPGFFKDSQKSPKTRRRPTVSSITPPGTSSGAKHYKDPEMRQALRAITSPKFFDEALEYGFPAPPNNKPMPIGLQDKARSRPHSRSNAFTHENDRSSSLTSSSTATSLGRPGPSTPEGPADFPGRGSGAYDKAPDSSHKPPSPQSHNLHRRAMTTDHQRTPSAANREMTLRVTLTRPIAQATEEELSAAPKTPLLPPMIDQYDPLALESITVCDDPTGAQGAFAIPENSQNFRGIKKAFKQLVRK</sequence>
<feature type="region of interest" description="Disordered" evidence="1">
    <location>
        <begin position="327"/>
        <end position="434"/>
    </location>
</feature>
<feature type="compositionally biased region" description="Polar residues" evidence="1">
    <location>
        <begin position="288"/>
        <end position="300"/>
    </location>
</feature>
<dbReference type="RefSeq" id="XP_069233758.1">
    <property type="nucleotide sequence ID" value="XM_069369398.1"/>
</dbReference>
<dbReference type="EMBL" id="JAAQHG020000002">
    <property type="protein sequence ID" value="KAL1590653.1"/>
    <property type="molecule type" value="Genomic_DNA"/>
</dbReference>
<feature type="compositionally biased region" description="Basic and acidic residues" evidence="1">
    <location>
        <begin position="7"/>
        <end position="25"/>
    </location>
</feature>
<feature type="compositionally biased region" description="Low complexity" evidence="1">
    <location>
        <begin position="365"/>
        <end position="377"/>
    </location>
</feature>
<feature type="region of interest" description="Disordered" evidence="1">
    <location>
        <begin position="1"/>
        <end position="104"/>
    </location>
</feature>
<feature type="region of interest" description="Disordered" evidence="1">
    <location>
        <begin position="268"/>
        <end position="307"/>
    </location>
</feature>
<evidence type="ECO:0000313" key="2">
    <source>
        <dbReference type="EMBL" id="KAL1590653.1"/>
    </source>
</evidence>
<reference evidence="2 3" key="1">
    <citation type="journal article" date="2020" name="Microbiol. Resour. Announc.">
        <title>Draft Genome Sequence of a Cladosporium Species Isolated from the Mesophotic Ascidian Didemnum maculosum.</title>
        <authorList>
            <person name="Gioti A."/>
            <person name="Siaperas R."/>
            <person name="Nikolaivits E."/>
            <person name="Le Goff G."/>
            <person name="Ouazzani J."/>
            <person name="Kotoulas G."/>
            <person name="Topakas E."/>
        </authorList>
    </citation>
    <scope>NUCLEOTIDE SEQUENCE [LARGE SCALE GENOMIC DNA]</scope>
    <source>
        <strain evidence="2 3">TM138-S3</strain>
    </source>
</reference>
<proteinExistence type="predicted"/>
<evidence type="ECO:0000256" key="1">
    <source>
        <dbReference type="SAM" id="MobiDB-lite"/>
    </source>
</evidence>
<dbReference type="Proteomes" id="UP000803884">
    <property type="component" value="Unassembled WGS sequence"/>
</dbReference>
<organism evidence="2 3">
    <name type="scientific">Cladosporium halotolerans</name>
    <dbReference type="NCBI Taxonomy" id="1052096"/>
    <lineage>
        <taxon>Eukaryota</taxon>
        <taxon>Fungi</taxon>
        <taxon>Dikarya</taxon>
        <taxon>Ascomycota</taxon>
        <taxon>Pezizomycotina</taxon>
        <taxon>Dothideomycetes</taxon>
        <taxon>Dothideomycetidae</taxon>
        <taxon>Cladosporiales</taxon>
        <taxon>Cladosporiaceae</taxon>
        <taxon>Cladosporium</taxon>
    </lineage>
</organism>
<gene>
    <name evidence="2" type="ORF">WHR41_00792</name>
</gene>
<protein>
    <submittedName>
        <fullName evidence="2">Uncharacterized protein</fullName>
    </submittedName>
</protein>
<feature type="region of interest" description="Disordered" evidence="1">
    <location>
        <begin position="163"/>
        <end position="183"/>
    </location>
</feature>
<dbReference type="GeneID" id="96002236"/>
<dbReference type="AlphaFoldDB" id="A0AB34L0Q0"/>